<dbReference type="EMBL" id="ML769637">
    <property type="protein sequence ID" value="KAE9391062.1"/>
    <property type="molecule type" value="Genomic_DNA"/>
</dbReference>
<feature type="compositionally biased region" description="Low complexity" evidence="1">
    <location>
        <begin position="514"/>
        <end position="529"/>
    </location>
</feature>
<feature type="region of interest" description="Disordered" evidence="1">
    <location>
        <begin position="403"/>
        <end position="541"/>
    </location>
</feature>
<protein>
    <submittedName>
        <fullName evidence="2">Uncharacterized protein</fullName>
    </submittedName>
</protein>
<dbReference type="Proteomes" id="UP000799118">
    <property type="component" value="Unassembled WGS sequence"/>
</dbReference>
<organism evidence="2 3">
    <name type="scientific">Gymnopus androsaceus JB14</name>
    <dbReference type="NCBI Taxonomy" id="1447944"/>
    <lineage>
        <taxon>Eukaryota</taxon>
        <taxon>Fungi</taxon>
        <taxon>Dikarya</taxon>
        <taxon>Basidiomycota</taxon>
        <taxon>Agaricomycotina</taxon>
        <taxon>Agaricomycetes</taxon>
        <taxon>Agaricomycetidae</taxon>
        <taxon>Agaricales</taxon>
        <taxon>Marasmiineae</taxon>
        <taxon>Omphalotaceae</taxon>
        <taxon>Gymnopus</taxon>
    </lineage>
</organism>
<name>A0A6A4GYT5_9AGAR</name>
<evidence type="ECO:0000256" key="1">
    <source>
        <dbReference type="SAM" id="MobiDB-lite"/>
    </source>
</evidence>
<evidence type="ECO:0000313" key="2">
    <source>
        <dbReference type="EMBL" id="KAE9391062.1"/>
    </source>
</evidence>
<feature type="region of interest" description="Disordered" evidence="1">
    <location>
        <begin position="89"/>
        <end position="137"/>
    </location>
</feature>
<reference evidence="2" key="1">
    <citation type="journal article" date="2019" name="Environ. Microbiol.">
        <title>Fungal ecological strategies reflected in gene transcription - a case study of two litter decomposers.</title>
        <authorList>
            <person name="Barbi F."/>
            <person name="Kohler A."/>
            <person name="Barry K."/>
            <person name="Baskaran P."/>
            <person name="Daum C."/>
            <person name="Fauchery L."/>
            <person name="Ihrmark K."/>
            <person name="Kuo A."/>
            <person name="LaButti K."/>
            <person name="Lipzen A."/>
            <person name="Morin E."/>
            <person name="Grigoriev I.V."/>
            <person name="Henrissat B."/>
            <person name="Lindahl B."/>
            <person name="Martin F."/>
        </authorList>
    </citation>
    <scope>NUCLEOTIDE SEQUENCE</scope>
    <source>
        <strain evidence="2">JB14</strain>
    </source>
</reference>
<gene>
    <name evidence="2" type="ORF">BT96DRAFT_1001691</name>
</gene>
<keyword evidence="3" id="KW-1185">Reference proteome</keyword>
<feature type="region of interest" description="Disordered" evidence="1">
    <location>
        <begin position="298"/>
        <end position="318"/>
    </location>
</feature>
<accession>A0A6A4GYT5</accession>
<feature type="compositionally biased region" description="Low complexity" evidence="1">
    <location>
        <begin position="410"/>
        <end position="507"/>
    </location>
</feature>
<sequence length="541" mass="57344">MPMIENCIRVSAGESPGLNPRKFESRQPDYFLKYVIGLFMMFMSNEHPSLNYNNPRQNTGTSATTLLALDSSLNNSSLLQMPDEKAPDLAASMDTDSKKGKANGGKKSCKWKSTRQKDNDTESSAESSEESCNEEPNVVDEVFTNAALSTPVRGTSSSGKTCLAANTEAGSSQLAMPTKNGPPVYSPIVLPSSNTLVYIDGFLSEEECIKEVRYWDTLHPVELRRRMEYLDLHGKHYLNMLDLINDSNPLVHHNYPPVPYPAVVEPTVEEFTGLTPSNSTPVPPSITHLALMPHNHSSTAAESDLAPTPVEPGDVGGKETSVGPCHMNMDLENSLTGLGSGTRVDEMDTDFGEATSSSDVRDELTNSTPSNSPGAMVFAPSSTLDPTSICVELEDKMSVDMDVDSGKATSSMSKSSNTRVSSSSDPTPSLTSSSSDTTVSRSSNPTLLMSSSSDPTPLTSSSSDTTVSGSFNPTPSTSSSSDTTVSGFSGPTPSNSSNVVSGSSNPTLSNPFDSNLSNSSASSTTAISITPDILASKDSWP</sequence>
<proteinExistence type="predicted"/>
<feature type="compositionally biased region" description="Acidic residues" evidence="1">
    <location>
        <begin position="121"/>
        <end position="133"/>
    </location>
</feature>
<feature type="region of interest" description="Disordered" evidence="1">
    <location>
        <begin position="331"/>
        <end position="380"/>
    </location>
</feature>
<evidence type="ECO:0000313" key="3">
    <source>
        <dbReference type="Proteomes" id="UP000799118"/>
    </source>
</evidence>
<dbReference type="AlphaFoldDB" id="A0A6A4GYT5"/>